<gene>
    <name evidence="2" type="ORF">FXF59_25060</name>
</gene>
<protein>
    <recommendedName>
        <fullName evidence="4">Transposase</fullName>
    </recommendedName>
</protein>
<keyword evidence="3" id="KW-1185">Reference proteome</keyword>
<proteinExistence type="predicted"/>
<sequence>MRAKNSQVATLVDRKSRYLTMVALPSRHTTTVIPALQQAPFRWPAGRRSGDGRETARRRGRLAAGLPSSGDGDGVEVVQVAGAVTGEDEVQRTGRRAGQGGRD</sequence>
<feature type="region of interest" description="Disordered" evidence="1">
    <location>
        <begin position="42"/>
        <end position="103"/>
    </location>
</feature>
<evidence type="ECO:0008006" key="4">
    <source>
        <dbReference type="Google" id="ProtNLM"/>
    </source>
</evidence>
<evidence type="ECO:0000313" key="3">
    <source>
        <dbReference type="Proteomes" id="UP000322810"/>
    </source>
</evidence>
<reference evidence="2 3" key="1">
    <citation type="submission" date="2019-08" db="EMBL/GenBank/DDBJ databases">
        <title>Microbispora tritici sp. nov., a novel actinomycete isolated from a root of wheat (Triticum aestivum L.).</title>
        <authorList>
            <person name="Klykleung N."/>
            <person name="Tanasupawat S."/>
        </authorList>
    </citation>
    <scope>NUCLEOTIDE SEQUENCE [LARGE SCALE GENOMIC DNA]</scope>
    <source>
        <strain evidence="2 3">MT50</strain>
    </source>
</reference>
<feature type="non-terminal residue" evidence="2">
    <location>
        <position position="103"/>
    </location>
</feature>
<dbReference type="Proteomes" id="UP000322810">
    <property type="component" value="Unassembled WGS sequence"/>
</dbReference>
<evidence type="ECO:0000313" key="2">
    <source>
        <dbReference type="EMBL" id="TYB52350.1"/>
    </source>
</evidence>
<evidence type="ECO:0000256" key="1">
    <source>
        <dbReference type="SAM" id="MobiDB-lite"/>
    </source>
</evidence>
<dbReference type="EMBL" id="VSEX01000047">
    <property type="protein sequence ID" value="TYB52350.1"/>
    <property type="molecule type" value="Genomic_DNA"/>
</dbReference>
<name>A0ABY3LT81_9ACTN</name>
<feature type="compositionally biased region" description="Basic and acidic residues" evidence="1">
    <location>
        <begin position="48"/>
        <end position="57"/>
    </location>
</feature>
<comment type="caution">
    <text evidence="2">The sequence shown here is derived from an EMBL/GenBank/DDBJ whole genome shotgun (WGS) entry which is preliminary data.</text>
</comment>
<organism evidence="2 3">
    <name type="scientific">Microbispora tritici</name>
    <dbReference type="NCBI Taxonomy" id="2604471"/>
    <lineage>
        <taxon>Bacteria</taxon>
        <taxon>Bacillati</taxon>
        <taxon>Actinomycetota</taxon>
        <taxon>Actinomycetes</taxon>
        <taxon>Streptosporangiales</taxon>
        <taxon>Streptosporangiaceae</taxon>
        <taxon>Microbispora</taxon>
    </lineage>
</organism>
<accession>A0ABY3LT81</accession>